<evidence type="ECO:0000256" key="2">
    <source>
        <dbReference type="ARBA" id="ARBA00022898"/>
    </source>
</evidence>
<dbReference type="PROSITE" id="PS50949">
    <property type="entry name" value="HTH_GNTR"/>
    <property type="match status" value="1"/>
</dbReference>
<feature type="domain" description="HTH gntR-type" evidence="6">
    <location>
        <begin position="29"/>
        <end position="97"/>
    </location>
</feature>
<dbReference type="Gene3D" id="3.40.640.10">
    <property type="entry name" value="Type I PLP-dependent aspartate aminotransferase-like (Major domain)"/>
    <property type="match status" value="1"/>
</dbReference>
<evidence type="ECO:0000256" key="5">
    <source>
        <dbReference type="ARBA" id="ARBA00023163"/>
    </source>
</evidence>
<proteinExistence type="inferred from homology"/>
<evidence type="ECO:0000256" key="4">
    <source>
        <dbReference type="ARBA" id="ARBA00023125"/>
    </source>
</evidence>
<dbReference type="InterPro" id="IPR000524">
    <property type="entry name" value="Tscrpt_reg_HTH_GntR"/>
</dbReference>
<evidence type="ECO:0000259" key="6">
    <source>
        <dbReference type="PROSITE" id="PS50949"/>
    </source>
</evidence>
<keyword evidence="7" id="KW-0808">Transferase</keyword>
<dbReference type="InterPro" id="IPR036390">
    <property type="entry name" value="WH_DNA-bd_sf"/>
</dbReference>
<keyword evidence="7" id="KW-0032">Aminotransferase</keyword>
<evidence type="ECO:0000256" key="1">
    <source>
        <dbReference type="ARBA" id="ARBA00005384"/>
    </source>
</evidence>
<name>A0ABP8IHT8_9BURK</name>
<dbReference type="InterPro" id="IPR015424">
    <property type="entry name" value="PyrdxlP-dep_Trfase"/>
</dbReference>
<dbReference type="SUPFAM" id="SSF53383">
    <property type="entry name" value="PLP-dependent transferases"/>
    <property type="match status" value="1"/>
</dbReference>
<dbReference type="CDD" id="cd07377">
    <property type="entry name" value="WHTH_GntR"/>
    <property type="match status" value="1"/>
</dbReference>
<dbReference type="SMART" id="SM00345">
    <property type="entry name" value="HTH_GNTR"/>
    <property type="match status" value="1"/>
</dbReference>
<evidence type="ECO:0000313" key="7">
    <source>
        <dbReference type="EMBL" id="GAA4358745.1"/>
    </source>
</evidence>
<dbReference type="InterPro" id="IPR015421">
    <property type="entry name" value="PyrdxlP-dep_Trfase_major"/>
</dbReference>
<dbReference type="InterPro" id="IPR036388">
    <property type="entry name" value="WH-like_DNA-bd_sf"/>
</dbReference>
<keyword evidence="2" id="KW-0663">Pyridoxal phosphate</keyword>
<dbReference type="PANTHER" id="PTHR46577:SF1">
    <property type="entry name" value="HTH-TYPE TRANSCRIPTIONAL REGULATORY PROTEIN GABR"/>
    <property type="match status" value="1"/>
</dbReference>
<keyword evidence="3" id="KW-0805">Transcription regulation</keyword>
<dbReference type="SUPFAM" id="SSF46785">
    <property type="entry name" value="Winged helix' DNA-binding domain"/>
    <property type="match status" value="1"/>
</dbReference>
<evidence type="ECO:0000256" key="3">
    <source>
        <dbReference type="ARBA" id="ARBA00023015"/>
    </source>
</evidence>
<sequence length="496" mass="54917">MEPITSRTQQETQALPDFVLRQFDRQSAEYDHLQLYRILQTGIRHGRLPAGLKLPPTRVLAQALGIARNTVVHVYEQLALEGYVEAGVGRGTYVTDLARRPVKAAKAAVADRDEPLSRRGQALIEHAGAARLQWGAFTPGVPEVRMFPVRIWNSLQSRVWRHAAPAQLSYATGAGDADLRQAVAEYVQGTRGVACTAEQVVITSGTQQSLLLVAQLLADPGDTAWLEEPGYWGARSVFRAMGLKLLPIGLDGEGLAPTPQQRRSAPRLMFVSPAHQYPVGALMSQRRRRQLLDYAAAHGSWVVEDDYDSEFRYGSRPLPALQGLDEHHRVIYLGTFSKTLFPSLRVAYAVLPPDLAEGFARSLNELFREGNSMQQAVLARFLAEGHYATHIRRMRAVYSARHDALIHAIRRQFGTQLQVLGGAAGLHVVLELPRRVNDADVARDAQRAGVTTRPLSMYYMKKPAAASGLLLGYGTVREEEIEPSFDTMATALRRHL</sequence>
<dbReference type="InterPro" id="IPR004839">
    <property type="entry name" value="Aminotransferase_I/II_large"/>
</dbReference>
<gene>
    <name evidence="7" type="ORF">GCM10023165_54020</name>
</gene>
<dbReference type="RefSeq" id="WP_345541895.1">
    <property type="nucleotide sequence ID" value="NZ_BAABGJ010000081.1"/>
</dbReference>
<accession>A0ABP8IHT8</accession>
<reference evidence="8" key="1">
    <citation type="journal article" date="2019" name="Int. J. Syst. Evol. Microbiol.">
        <title>The Global Catalogue of Microorganisms (GCM) 10K type strain sequencing project: providing services to taxonomists for standard genome sequencing and annotation.</title>
        <authorList>
            <consortium name="The Broad Institute Genomics Platform"/>
            <consortium name="The Broad Institute Genome Sequencing Center for Infectious Disease"/>
            <person name="Wu L."/>
            <person name="Ma J."/>
        </authorList>
    </citation>
    <scope>NUCLEOTIDE SEQUENCE [LARGE SCALE GENOMIC DNA]</scope>
    <source>
        <strain evidence="8">JCM 17804</strain>
    </source>
</reference>
<keyword evidence="4" id="KW-0238">DNA-binding</keyword>
<keyword evidence="5" id="KW-0804">Transcription</keyword>
<comment type="similarity">
    <text evidence="1">In the C-terminal section; belongs to the class-I pyridoxal-phosphate-dependent aminotransferase family.</text>
</comment>
<dbReference type="CDD" id="cd00609">
    <property type="entry name" value="AAT_like"/>
    <property type="match status" value="1"/>
</dbReference>
<comment type="caution">
    <text evidence="7">The sequence shown here is derived from an EMBL/GenBank/DDBJ whole genome shotgun (WGS) entry which is preliminary data.</text>
</comment>
<dbReference type="GO" id="GO:0008483">
    <property type="term" value="F:transaminase activity"/>
    <property type="evidence" value="ECO:0007669"/>
    <property type="project" value="UniProtKB-KW"/>
</dbReference>
<protein>
    <submittedName>
        <fullName evidence="7">PLP-dependent aminotransferase family protein</fullName>
    </submittedName>
</protein>
<evidence type="ECO:0000313" key="8">
    <source>
        <dbReference type="Proteomes" id="UP001500975"/>
    </source>
</evidence>
<organism evidence="7 8">
    <name type="scientific">Variovorax defluvii</name>
    <dbReference type="NCBI Taxonomy" id="913761"/>
    <lineage>
        <taxon>Bacteria</taxon>
        <taxon>Pseudomonadati</taxon>
        <taxon>Pseudomonadota</taxon>
        <taxon>Betaproteobacteria</taxon>
        <taxon>Burkholderiales</taxon>
        <taxon>Comamonadaceae</taxon>
        <taxon>Variovorax</taxon>
    </lineage>
</organism>
<dbReference type="EMBL" id="BAABGJ010000081">
    <property type="protein sequence ID" value="GAA4358745.1"/>
    <property type="molecule type" value="Genomic_DNA"/>
</dbReference>
<dbReference type="Gene3D" id="1.10.10.10">
    <property type="entry name" value="Winged helix-like DNA-binding domain superfamily/Winged helix DNA-binding domain"/>
    <property type="match status" value="1"/>
</dbReference>
<dbReference type="Pfam" id="PF00392">
    <property type="entry name" value="GntR"/>
    <property type="match status" value="1"/>
</dbReference>
<dbReference type="Pfam" id="PF00155">
    <property type="entry name" value="Aminotran_1_2"/>
    <property type="match status" value="1"/>
</dbReference>
<dbReference type="Proteomes" id="UP001500975">
    <property type="component" value="Unassembled WGS sequence"/>
</dbReference>
<dbReference type="InterPro" id="IPR051446">
    <property type="entry name" value="HTH_trans_reg/aminotransferase"/>
</dbReference>
<dbReference type="PANTHER" id="PTHR46577">
    <property type="entry name" value="HTH-TYPE TRANSCRIPTIONAL REGULATORY PROTEIN GABR"/>
    <property type="match status" value="1"/>
</dbReference>
<keyword evidence="8" id="KW-1185">Reference proteome</keyword>